<keyword evidence="4" id="KW-1185">Reference proteome</keyword>
<dbReference type="SUPFAM" id="SSF53271">
    <property type="entry name" value="PRTase-like"/>
    <property type="match status" value="1"/>
</dbReference>
<evidence type="ECO:0000256" key="1">
    <source>
        <dbReference type="ARBA" id="ARBA00008007"/>
    </source>
</evidence>
<dbReference type="InterPro" id="IPR044005">
    <property type="entry name" value="DZR_2"/>
</dbReference>
<dbReference type="InterPro" id="IPR000836">
    <property type="entry name" value="PRTase_dom"/>
</dbReference>
<dbReference type="InterPro" id="IPR051910">
    <property type="entry name" value="ComF/GntX_DNA_util-trans"/>
</dbReference>
<dbReference type="CDD" id="cd06223">
    <property type="entry name" value="PRTases_typeI"/>
    <property type="match status" value="1"/>
</dbReference>
<dbReference type="PANTHER" id="PTHR47505">
    <property type="entry name" value="DNA UTILIZATION PROTEIN YHGH"/>
    <property type="match status" value="1"/>
</dbReference>
<comment type="similarity">
    <text evidence="1">Belongs to the ComF/GntX family.</text>
</comment>
<evidence type="ECO:0000313" key="4">
    <source>
        <dbReference type="Proteomes" id="UP000275394"/>
    </source>
</evidence>
<sequence length="242" mass="27458">MGKNWCDKLSFSIFPARCLLCEASSALSVELCYNCLSLLRRQSPYCRHCGLNLPDTHNDCGRCLQQPPAFDRCISGCDFHRLSAALIHRFKDHKQLPPLRILSTLLADEILQSYCDETLPQLIIPVPLHWQRLWTRGFNQSQWIAHALSQQLNIPISNHGVKRLYATPQQRKLNKRQRLGNLKDAFQVTADYSRYQHIAIVDDVITTGSTAQGMALQLKQHGVPVVDCWSLARTPEPGSRDG</sequence>
<dbReference type="Gene3D" id="3.40.50.2020">
    <property type="match status" value="1"/>
</dbReference>
<evidence type="ECO:0000313" key="3">
    <source>
        <dbReference type="EMBL" id="ROS01935.1"/>
    </source>
</evidence>
<dbReference type="InterPro" id="IPR029057">
    <property type="entry name" value="PRTase-like"/>
</dbReference>
<protein>
    <submittedName>
        <fullName evidence="3">ComF family protein</fullName>
    </submittedName>
</protein>
<evidence type="ECO:0000259" key="2">
    <source>
        <dbReference type="Pfam" id="PF18912"/>
    </source>
</evidence>
<dbReference type="AlphaFoldDB" id="A0A3N2DRK3"/>
<dbReference type="Pfam" id="PF18912">
    <property type="entry name" value="DZR_2"/>
    <property type="match status" value="1"/>
</dbReference>
<dbReference type="EMBL" id="RKHR01000004">
    <property type="protein sequence ID" value="ROS01935.1"/>
    <property type="molecule type" value="Genomic_DNA"/>
</dbReference>
<accession>A0A3N2DRK3</accession>
<proteinExistence type="inferred from homology"/>
<dbReference type="PANTHER" id="PTHR47505:SF1">
    <property type="entry name" value="DNA UTILIZATION PROTEIN YHGH"/>
    <property type="match status" value="1"/>
</dbReference>
<reference evidence="3 4" key="1">
    <citation type="submission" date="2018-11" db="EMBL/GenBank/DDBJ databases">
        <title>Genomic Encyclopedia of Type Strains, Phase IV (KMG-IV): sequencing the most valuable type-strain genomes for metagenomic binning, comparative biology and taxonomic classification.</title>
        <authorList>
            <person name="Goeker M."/>
        </authorList>
    </citation>
    <scope>NUCLEOTIDE SEQUENCE [LARGE SCALE GENOMIC DNA]</scope>
    <source>
        <strain evidence="3 4">DSM 100316</strain>
    </source>
</reference>
<organism evidence="3 4">
    <name type="scientific">Sinobacterium caligoides</name>
    <dbReference type="NCBI Taxonomy" id="933926"/>
    <lineage>
        <taxon>Bacteria</taxon>
        <taxon>Pseudomonadati</taxon>
        <taxon>Pseudomonadota</taxon>
        <taxon>Gammaproteobacteria</taxon>
        <taxon>Cellvibrionales</taxon>
        <taxon>Spongiibacteraceae</taxon>
        <taxon>Sinobacterium</taxon>
    </lineage>
</organism>
<name>A0A3N2DRK3_9GAMM</name>
<comment type="caution">
    <text evidence="3">The sequence shown here is derived from an EMBL/GenBank/DDBJ whole genome shotgun (WGS) entry which is preliminary data.</text>
</comment>
<feature type="domain" description="Double zinc ribbon" evidence="2">
    <location>
        <begin position="13"/>
        <end position="64"/>
    </location>
</feature>
<dbReference type="Proteomes" id="UP000275394">
    <property type="component" value="Unassembled WGS sequence"/>
</dbReference>
<gene>
    <name evidence="3" type="ORF">EDC56_2384</name>
</gene>